<dbReference type="EMBL" id="QGUB01000001">
    <property type="protein sequence ID" value="PWW48653.1"/>
    <property type="molecule type" value="Genomic_DNA"/>
</dbReference>
<proteinExistence type="inferred from homology"/>
<evidence type="ECO:0000313" key="10">
    <source>
        <dbReference type="Proteomes" id="UP000246483"/>
    </source>
</evidence>
<organism evidence="9 10">
    <name type="scientific">Melaminivora alkalimesophila</name>
    <dbReference type="NCBI Taxonomy" id="1165852"/>
    <lineage>
        <taxon>Bacteria</taxon>
        <taxon>Pseudomonadati</taxon>
        <taxon>Pseudomonadota</taxon>
        <taxon>Betaproteobacteria</taxon>
        <taxon>Burkholderiales</taxon>
        <taxon>Comamonadaceae</taxon>
        <taxon>Melaminivora</taxon>
    </lineage>
</organism>
<feature type="transmembrane region" description="Helical" evidence="7">
    <location>
        <begin position="119"/>
        <end position="140"/>
    </location>
</feature>
<evidence type="ECO:0000256" key="5">
    <source>
        <dbReference type="ARBA" id="ARBA00022989"/>
    </source>
</evidence>
<protein>
    <submittedName>
        <fullName evidence="9">Peptide/nickel transport system permease protein</fullName>
    </submittedName>
</protein>
<dbReference type="SUPFAM" id="SSF161098">
    <property type="entry name" value="MetI-like"/>
    <property type="match status" value="1"/>
</dbReference>
<feature type="transmembrane region" description="Helical" evidence="7">
    <location>
        <begin position="199"/>
        <end position="221"/>
    </location>
</feature>
<comment type="subcellular location">
    <subcellularLocation>
        <location evidence="1 7">Cell membrane</location>
        <topology evidence="1 7">Multi-pass membrane protein</topology>
    </subcellularLocation>
</comment>
<dbReference type="InterPro" id="IPR045621">
    <property type="entry name" value="BPD_transp_1_N"/>
</dbReference>
<sequence>MLRPRAAASVAWHPSLQAMAVFLLQRLGTLLATLLAASLVVFGVLEVLPGNAAQVLLGPDAAPEAVVELTRQLGLDQPAWRRYLQWIAGLLQGDMGTSHAYGAPVAGLIAERMALTLPLALMAMALTTLLALAAGVYAAAHHNRPGDLATMALAQVGIAIPNFWFAILLILLFSVKLQWFAAGGFPGWSAEHGGGVLPALRALLLPAVALAVVQGAILARITRSAVLDVLREDFVRTARAKGLSRRAALWGHVLRNAMIPVVTVMGLQFANLLAGTIVVENVFYLPGLGRLIFQSIANRDLVVVRNCVMLLAAMVVLVNFVVDLLYALIDPRVQARGT</sequence>
<gene>
    <name evidence="9" type="ORF">DFR36_101157</name>
</gene>
<keyword evidence="10" id="KW-1185">Reference proteome</keyword>
<dbReference type="PANTHER" id="PTHR43163">
    <property type="entry name" value="DIPEPTIDE TRANSPORT SYSTEM PERMEASE PROTEIN DPPB-RELATED"/>
    <property type="match status" value="1"/>
</dbReference>
<evidence type="ECO:0000256" key="1">
    <source>
        <dbReference type="ARBA" id="ARBA00004651"/>
    </source>
</evidence>
<keyword evidence="4 7" id="KW-0812">Transmembrane</keyword>
<comment type="caution">
    <text evidence="9">The sequence shown here is derived from an EMBL/GenBank/DDBJ whole genome shotgun (WGS) entry which is preliminary data.</text>
</comment>
<keyword evidence="5 7" id="KW-1133">Transmembrane helix</keyword>
<dbReference type="Gene3D" id="1.10.3720.10">
    <property type="entry name" value="MetI-like"/>
    <property type="match status" value="1"/>
</dbReference>
<evidence type="ECO:0000259" key="8">
    <source>
        <dbReference type="PROSITE" id="PS50928"/>
    </source>
</evidence>
<dbReference type="Pfam" id="PF19300">
    <property type="entry name" value="BPD_transp_1_N"/>
    <property type="match status" value="1"/>
</dbReference>
<dbReference type="PROSITE" id="PS50928">
    <property type="entry name" value="ABC_TM1"/>
    <property type="match status" value="1"/>
</dbReference>
<keyword evidence="6 7" id="KW-0472">Membrane</keyword>
<evidence type="ECO:0000256" key="4">
    <source>
        <dbReference type="ARBA" id="ARBA00022692"/>
    </source>
</evidence>
<reference evidence="9 10" key="1">
    <citation type="submission" date="2018-05" db="EMBL/GenBank/DDBJ databases">
        <title>Genomic Encyclopedia of Type Strains, Phase IV (KMG-IV): sequencing the most valuable type-strain genomes for metagenomic binning, comparative biology and taxonomic classification.</title>
        <authorList>
            <person name="Goeker M."/>
        </authorList>
    </citation>
    <scope>NUCLEOTIDE SEQUENCE [LARGE SCALE GENOMIC DNA]</scope>
    <source>
        <strain evidence="9 10">DSM 26006</strain>
    </source>
</reference>
<dbReference type="AlphaFoldDB" id="A0A317RFQ7"/>
<name>A0A317RFQ7_9BURK</name>
<evidence type="ECO:0000256" key="7">
    <source>
        <dbReference type="RuleBase" id="RU363032"/>
    </source>
</evidence>
<accession>A0A317RFQ7</accession>
<dbReference type="InterPro" id="IPR035906">
    <property type="entry name" value="MetI-like_sf"/>
</dbReference>
<feature type="transmembrane region" description="Helical" evidence="7">
    <location>
        <begin position="21"/>
        <end position="45"/>
    </location>
</feature>
<dbReference type="InterPro" id="IPR000515">
    <property type="entry name" value="MetI-like"/>
</dbReference>
<dbReference type="Proteomes" id="UP000246483">
    <property type="component" value="Unassembled WGS sequence"/>
</dbReference>
<evidence type="ECO:0000313" key="9">
    <source>
        <dbReference type="EMBL" id="PWW48653.1"/>
    </source>
</evidence>
<feature type="transmembrane region" description="Helical" evidence="7">
    <location>
        <begin position="308"/>
        <end position="329"/>
    </location>
</feature>
<keyword evidence="2 7" id="KW-0813">Transport</keyword>
<dbReference type="GO" id="GO:0005886">
    <property type="term" value="C:plasma membrane"/>
    <property type="evidence" value="ECO:0007669"/>
    <property type="project" value="UniProtKB-SubCell"/>
</dbReference>
<keyword evidence="3" id="KW-1003">Cell membrane</keyword>
<dbReference type="CDD" id="cd06261">
    <property type="entry name" value="TM_PBP2"/>
    <property type="match status" value="1"/>
</dbReference>
<comment type="similarity">
    <text evidence="7">Belongs to the binding-protein-dependent transport system permease family.</text>
</comment>
<dbReference type="GO" id="GO:0071916">
    <property type="term" value="F:dipeptide transmembrane transporter activity"/>
    <property type="evidence" value="ECO:0007669"/>
    <property type="project" value="TreeGrafter"/>
</dbReference>
<evidence type="ECO:0000256" key="3">
    <source>
        <dbReference type="ARBA" id="ARBA00022475"/>
    </source>
</evidence>
<evidence type="ECO:0000256" key="2">
    <source>
        <dbReference type="ARBA" id="ARBA00022448"/>
    </source>
</evidence>
<feature type="transmembrane region" description="Helical" evidence="7">
    <location>
        <begin position="152"/>
        <end position="179"/>
    </location>
</feature>
<dbReference type="Pfam" id="PF00528">
    <property type="entry name" value="BPD_transp_1"/>
    <property type="match status" value="1"/>
</dbReference>
<dbReference type="PANTHER" id="PTHR43163:SF6">
    <property type="entry name" value="DIPEPTIDE TRANSPORT SYSTEM PERMEASE PROTEIN DPPB-RELATED"/>
    <property type="match status" value="1"/>
</dbReference>
<feature type="transmembrane region" description="Helical" evidence="7">
    <location>
        <begin position="253"/>
        <end position="279"/>
    </location>
</feature>
<feature type="domain" description="ABC transmembrane type-1" evidence="8">
    <location>
        <begin position="113"/>
        <end position="326"/>
    </location>
</feature>
<evidence type="ECO:0000256" key="6">
    <source>
        <dbReference type="ARBA" id="ARBA00023136"/>
    </source>
</evidence>